<feature type="region of interest" description="Disordered" evidence="1">
    <location>
        <begin position="236"/>
        <end position="286"/>
    </location>
</feature>
<sequence length="286" mass="32364">MRIRNRRPSFPPPQSAPITGPAHHLSQGSRSRHLLIGKDWRRIKWSCAPLEKPIVQESREDQHGDMEPTITREMNSLNCVNEEKDMDNCMQNNSSPVSQGKHEGKTDEIKEMPLCATPGYGESSRATVTVDISLPSSFSELGEKLPLKKRKLYHQWEAENEEARVEDKIVAVEEKNEAMQVAMENATPEVPEENAIDVNNKDAIVEVKMAAAEMLDNGWQGNNSINCVVNYESVAPSPPFYSPERHENEEQITSEGTFVEPLEKPRRGRKRKQGNYQSTDDNMPVQ</sequence>
<reference evidence="2" key="1">
    <citation type="submission" date="2018-02" db="EMBL/GenBank/DDBJ databases">
        <authorList>
            <person name="Cohen D.B."/>
            <person name="Kent A.D."/>
        </authorList>
    </citation>
    <scope>NUCLEOTIDE SEQUENCE</scope>
</reference>
<protein>
    <submittedName>
        <fullName evidence="2">Uncharacterized protein</fullName>
    </submittedName>
</protein>
<accession>A0A2N9EEN4</accession>
<feature type="region of interest" description="Disordered" evidence="1">
    <location>
        <begin position="1"/>
        <end position="30"/>
    </location>
</feature>
<evidence type="ECO:0000313" key="2">
    <source>
        <dbReference type="EMBL" id="SPC73183.1"/>
    </source>
</evidence>
<dbReference type="EMBL" id="OIVN01000045">
    <property type="protein sequence ID" value="SPC73183.1"/>
    <property type="molecule type" value="Genomic_DNA"/>
</dbReference>
<feature type="compositionally biased region" description="Polar residues" evidence="1">
    <location>
        <begin position="274"/>
        <end position="286"/>
    </location>
</feature>
<name>A0A2N9EEN4_FAGSY</name>
<dbReference type="AlphaFoldDB" id="A0A2N9EEN4"/>
<gene>
    <name evidence="2" type="ORF">FSB_LOCUS1065</name>
</gene>
<evidence type="ECO:0000256" key="1">
    <source>
        <dbReference type="SAM" id="MobiDB-lite"/>
    </source>
</evidence>
<proteinExistence type="predicted"/>
<organism evidence="2">
    <name type="scientific">Fagus sylvatica</name>
    <name type="common">Beechnut</name>
    <dbReference type="NCBI Taxonomy" id="28930"/>
    <lineage>
        <taxon>Eukaryota</taxon>
        <taxon>Viridiplantae</taxon>
        <taxon>Streptophyta</taxon>
        <taxon>Embryophyta</taxon>
        <taxon>Tracheophyta</taxon>
        <taxon>Spermatophyta</taxon>
        <taxon>Magnoliopsida</taxon>
        <taxon>eudicotyledons</taxon>
        <taxon>Gunneridae</taxon>
        <taxon>Pentapetalae</taxon>
        <taxon>rosids</taxon>
        <taxon>fabids</taxon>
        <taxon>Fagales</taxon>
        <taxon>Fagaceae</taxon>
        <taxon>Fagus</taxon>
    </lineage>
</organism>